<keyword evidence="3" id="KW-1185">Reference proteome</keyword>
<dbReference type="RefSeq" id="WP_109923128.1">
    <property type="nucleotide sequence ID" value="NZ_QGLF01000007.1"/>
</dbReference>
<sequence>MTDDLDARRIRAAEVVLGLLPAADLREAEKDEAFAAEIAYWRRRFSDLDDMATPLPPDAALWQRIEASLQAPAAVPAPAARSGPWRGWWNSLPLWRFGTAALATALLLLAVAAGLDQPKTPAVIAVLLSPEGRAGAIVEAFADGSVKLVPITDIPVPSGKALQVWTLWDRARGPVPLGLLERNASAELRSASLPTPQPEQLYEITLEPASGSPTGQPTGPVLYKGLAAVPH</sequence>
<dbReference type="Proteomes" id="UP000246077">
    <property type="component" value="Unassembled WGS sequence"/>
</dbReference>
<dbReference type="GO" id="GO:0005886">
    <property type="term" value="C:plasma membrane"/>
    <property type="evidence" value="ECO:0007669"/>
    <property type="project" value="InterPro"/>
</dbReference>
<evidence type="ECO:0000313" key="2">
    <source>
        <dbReference type="EMBL" id="PWR17994.1"/>
    </source>
</evidence>
<feature type="domain" description="Anti-sigma K factor RskA C-terminal" evidence="1">
    <location>
        <begin position="101"/>
        <end position="221"/>
    </location>
</feature>
<dbReference type="AlphaFoldDB" id="A0A317DUC9"/>
<dbReference type="EMBL" id="QGLF01000007">
    <property type="protein sequence ID" value="PWR17994.1"/>
    <property type="molecule type" value="Genomic_DNA"/>
</dbReference>
<evidence type="ECO:0000259" key="1">
    <source>
        <dbReference type="Pfam" id="PF10099"/>
    </source>
</evidence>
<dbReference type="OrthoDB" id="9816387at2"/>
<dbReference type="Pfam" id="PF10099">
    <property type="entry name" value="RskA_C"/>
    <property type="match status" value="1"/>
</dbReference>
<comment type="caution">
    <text evidence="2">The sequence shown here is derived from an EMBL/GenBank/DDBJ whole genome shotgun (WGS) entry which is preliminary data.</text>
</comment>
<proteinExistence type="predicted"/>
<protein>
    <recommendedName>
        <fullName evidence="1">Anti-sigma K factor RskA C-terminal domain-containing protein</fullName>
    </recommendedName>
</protein>
<name>A0A317DUC9_9PROT</name>
<dbReference type="InterPro" id="IPR018764">
    <property type="entry name" value="RskA_C"/>
</dbReference>
<evidence type="ECO:0000313" key="3">
    <source>
        <dbReference type="Proteomes" id="UP000246077"/>
    </source>
</evidence>
<gene>
    <name evidence="2" type="ORF">DKG75_20855</name>
</gene>
<reference evidence="3" key="1">
    <citation type="submission" date="2018-05" db="EMBL/GenBank/DDBJ databases">
        <title>Zavarzinia sp. HR-AS.</title>
        <authorList>
            <person name="Lee Y."/>
            <person name="Jeon C.O."/>
        </authorList>
    </citation>
    <scope>NUCLEOTIDE SEQUENCE [LARGE SCALE GENOMIC DNA]</scope>
    <source>
        <strain evidence="3">DSM 1231</strain>
    </source>
</reference>
<organism evidence="2 3">
    <name type="scientific">Zavarzinia compransoris</name>
    <dbReference type="NCBI Taxonomy" id="1264899"/>
    <lineage>
        <taxon>Bacteria</taxon>
        <taxon>Pseudomonadati</taxon>
        <taxon>Pseudomonadota</taxon>
        <taxon>Alphaproteobacteria</taxon>
        <taxon>Rhodospirillales</taxon>
        <taxon>Zavarziniaceae</taxon>
        <taxon>Zavarzinia</taxon>
    </lineage>
</organism>
<accession>A0A317DUC9</accession>